<feature type="chain" id="PRO_5046329668" evidence="10">
    <location>
        <begin position="21"/>
        <end position="1212"/>
    </location>
</feature>
<evidence type="ECO:0000256" key="9">
    <source>
        <dbReference type="RuleBase" id="RU003357"/>
    </source>
</evidence>
<feature type="domain" description="TonB-dependent receptor-like beta-barrel" evidence="11">
    <location>
        <begin position="614"/>
        <end position="1005"/>
    </location>
</feature>
<reference evidence="13" key="1">
    <citation type="submission" date="2022-10" db="EMBL/GenBank/DDBJ databases">
        <title>Chitinophaga sp. nov., isolated from soil.</title>
        <authorList>
            <person name="Jeon C.O."/>
        </authorList>
    </citation>
    <scope>NUCLEOTIDE SEQUENCE</scope>
    <source>
        <strain evidence="13">R8</strain>
    </source>
</reference>
<sequence length="1212" mass="134880">MRVVRLNAFFMLAFCLHISAKSVSQTVNYSASNVPLEKVFSVIKQQTGYVVMYNPDLLQNSKPVTVAARQMPLETFLKTVLDGQLGYTIEAKTIFIKPVYKAPAALQMGQVQDKRVPKISGTITGPDGAPLPVVNIAVKGSGRGAISDEDGKFVLSNVPQDAMLLIQLMGFKPIEVSVAACCMRMPGLQHVASAMNEDGSLQLYIRMEPTIQALEGVSVMNTGFQTLSKERATGAFTKVDSADLNAHLNVNLVAALEGKVAGLSMYRGEPIVRGVGTFSANVTTRPLLVIDGLITEGALEDVNPYDIESVTVLKDAAASSIYGARAANGVIVLTTKEGKKGQTTVTANVDYFINTKPDLNKMNYASTSDMIDYETDVFNYQRSRYTSNTDFYNYYGDIGNAITRYYSPLYQLYRDQADGKVSADQVATTLNQWRNNNYYNQYRDHVWQNEVRNRYNLSIAGGGDKVSTYMSINYDKNQMRVKENSSDNLNLYFKSTFKHQDWFTFTVGGNMGYAKEVSTASEYGDYLNMPVYTNIVDDNGNKVYQDWVNIQDGYSTSDAINGQMAAKIAANSTYKSLKFNILDELGYGHTTTEQMRLRGFTDMGIKLMKGLKYSMKFQYETTNNGRKTYDEAASYKMRYLYNAMTSINSTSGVITRYVPEGDRLFQLNAKTNNYSFRNQVDYDNIFHWGGKSHNITALAGFEIREIFTPVANPSLKYGFNPVTLTDVLPNWNTLTESGIISSLFGNTTLSYTPGTRSSEVRHRFASAYANFGYTYEGKYNLSGSVRVDQADLFGSDPKYRYRPLWSIGGGWNVMSENFMKDIMWLDYLKVRATYGIGGNVDQSSSPFITALLKSDNLYTNLQYIDISTMPNPKLRWEKTATLNFGIDFVLLKGLLRGSLDHYRKNSTDLLVQTDLDPTVGASSQTINNGAMSNRGIELSLSSDWLKKKDFSATTAITLAYNKNQIGKVTRMPTSAYSMISSPEYYFLSNTPYNSMYAYRYGGMTNGYPYVIDQTGKANVTFDANGVPIAVAQVNGTEAIYRVGTLIPPVSGSFRQSFSYKGIQLSALFAFYAGHKLRKDAMDFSGVTQIDEDITKRYRDGFTSTTVPRLEIDYPASLLSHVGTLSTLYRYSDINVADASSVRLRNLSLSYALPASATRFLHMRGLKLTAQANNLWMWTAAGDNIDPETFNLKSGTRNLPAPKSFLFGAALNF</sequence>
<evidence type="ECO:0000256" key="1">
    <source>
        <dbReference type="ARBA" id="ARBA00004571"/>
    </source>
</evidence>
<dbReference type="PROSITE" id="PS52016">
    <property type="entry name" value="TONB_DEPENDENT_REC_3"/>
    <property type="match status" value="1"/>
</dbReference>
<evidence type="ECO:0000256" key="3">
    <source>
        <dbReference type="ARBA" id="ARBA00022452"/>
    </source>
</evidence>
<dbReference type="NCBIfam" id="TIGR04057">
    <property type="entry name" value="SusC_RagA_signa"/>
    <property type="match status" value="1"/>
</dbReference>
<feature type="signal peptide" evidence="10">
    <location>
        <begin position="1"/>
        <end position="20"/>
    </location>
</feature>
<dbReference type="InterPro" id="IPR036942">
    <property type="entry name" value="Beta-barrel_TonB_sf"/>
</dbReference>
<dbReference type="NCBIfam" id="TIGR04056">
    <property type="entry name" value="OMP_RagA_SusC"/>
    <property type="match status" value="1"/>
</dbReference>
<dbReference type="InterPro" id="IPR000531">
    <property type="entry name" value="Beta-barrel_TonB"/>
</dbReference>
<dbReference type="EMBL" id="CP107006">
    <property type="protein sequence ID" value="UYQ94307.1"/>
    <property type="molecule type" value="Genomic_DNA"/>
</dbReference>
<evidence type="ECO:0000259" key="11">
    <source>
        <dbReference type="Pfam" id="PF00593"/>
    </source>
</evidence>
<dbReference type="SUPFAM" id="SSF49464">
    <property type="entry name" value="Carboxypeptidase regulatory domain-like"/>
    <property type="match status" value="1"/>
</dbReference>
<keyword evidence="4 8" id="KW-0812">Transmembrane</keyword>
<dbReference type="InterPro" id="IPR012910">
    <property type="entry name" value="Plug_dom"/>
</dbReference>
<organism evidence="13 14">
    <name type="scientific">Chitinophaga horti</name>
    <dbReference type="NCBI Taxonomy" id="2920382"/>
    <lineage>
        <taxon>Bacteria</taxon>
        <taxon>Pseudomonadati</taxon>
        <taxon>Bacteroidota</taxon>
        <taxon>Chitinophagia</taxon>
        <taxon>Chitinophagales</taxon>
        <taxon>Chitinophagaceae</taxon>
        <taxon>Chitinophaga</taxon>
    </lineage>
</organism>
<dbReference type="SUPFAM" id="SSF56935">
    <property type="entry name" value="Porins"/>
    <property type="match status" value="1"/>
</dbReference>
<dbReference type="Pfam" id="PF07715">
    <property type="entry name" value="Plug"/>
    <property type="match status" value="1"/>
</dbReference>
<dbReference type="InterPro" id="IPR023996">
    <property type="entry name" value="TonB-dep_OMP_SusC/RagA"/>
</dbReference>
<comment type="subcellular location">
    <subcellularLocation>
        <location evidence="1 8">Cell outer membrane</location>
        <topology evidence="1 8">Multi-pass membrane protein</topology>
    </subcellularLocation>
</comment>
<protein>
    <submittedName>
        <fullName evidence="13">SusC/RagA family TonB-linked outer membrane protein</fullName>
    </submittedName>
</protein>
<dbReference type="Proteomes" id="UP001162741">
    <property type="component" value="Chromosome"/>
</dbReference>
<comment type="similarity">
    <text evidence="8 9">Belongs to the TonB-dependent receptor family.</text>
</comment>
<evidence type="ECO:0000259" key="12">
    <source>
        <dbReference type="Pfam" id="PF07715"/>
    </source>
</evidence>
<feature type="domain" description="TonB-dependent receptor plug" evidence="12">
    <location>
        <begin position="229"/>
        <end position="330"/>
    </location>
</feature>
<dbReference type="InterPro" id="IPR037066">
    <property type="entry name" value="Plug_dom_sf"/>
</dbReference>
<dbReference type="InterPro" id="IPR008969">
    <property type="entry name" value="CarboxyPept-like_regulatory"/>
</dbReference>
<keyword evidence="5 9" id="KW-0798">TonB box</keyword>
<evidence type="ECO:0000256" key="6">
    <source>
        <dbReference type="ARBA" id="ARBA00023136"/>
    </source>
</evidence>
<dbReference type="Gene3D" id="2.170.130.10">
    <property type="entry name" value="TonB-dependent receptor, plug domain"/>
    <property type="match status" value="1"/>
</dbReference>
<dbReference type="RefSeq" id="WP_264282225.1">
    <property type="nucleotide sequence ID" value="NZ_CP107006.1"/>
</dbReference>
<proteinExistence type="inferred from homology"/>
<evidence type="ECO:0000256" key="10">
    <source>
        <dbReference type="SAM" id="SignalP"/>
    </source>
</evidence>
<evidence type="ECO:0000313" key="13">
    <source>
        <dbReference type="EMBL" id="UYQ94307.1"/>
    </source>
</evidence>
<dbReference type="Gene3D" id="2.40.170.20">
    <property type="entry name" value="TonB-dependent receptor, beta-barrel domain"/>
    <property type="match status" value="1"/>
</dbReference>
<accession>A0ABY6J7N3</accession>
<name>A0ABY6J7N3_9BACT</name>
<keyword evidence="7 8" id="KW-0998">Cell outer membrane</keyword>
<evidence type="ECO:0000313" key="14">
    <source>
        <dbReference type="Proteomes" id="UP001162741"/>
    </source>
</evidence>
<keyword evidence="2 8" id="KW-0813">Transport</keyword>
<keyword evidence="14" id="KW-1185">Reference proteome</keyword>
<evidence type="ECO:0000256" key="2">
    <source>
        <dbReference type="ARBA" id="ARBA00022448"/>
    </source>
</evidence>
<dbReference type="InterPro" id="IPR039426">
    <property type="entry name" value="TonB-dep_rcpt-like"/>
</dbReference>
<keyword evidence="6 8" id="KW-0472">Membrane</keyword>
<keyword evidence="10" id="KW-0732">Signal</keyword>
<evidence type="ECO:0000256" key="5">
    <source>
        <dbReference type="ARBA" id="ARBA00023077"/>
    </source>
</evidence>
<evidence type="ECO:0000256" key="7">
    <source>
        <dbReference type="ARBA" id="ARBA00023237"/>
    </source>
</evidence>
<evidence type="ECO:0000256" key="4">
    <source>
        <dbReference type="ARBA" id="ARBA00022692"/>
    </source>
</evidence>
<dbReference type="InterPro" id="IPR023997">
    <property type="entry name" value="TonB-dep_OMP_SusC/RagA_CS"/>
</dbReference>
<dbReference type="Pfam" id="PF00593">
    <property type="entry name" value="TonB_dep_Rec_b-barrel"/>
    <property type="match status" value="1"/>
</dbReference>
<gene>
    <name evidence="13" type="ORF">MKQ68_04275</name>
</gene>
<dbReference type="Pfam" id="PF13715">
    <property type="entry name" value="CarbopepD_reg_2"/>
    <property type="match status" value="1"/>
</dbReference>
<keyword evidence="3 8" id="KW-1134">Transmembrane beta strand</keyword>
<evidence type="ECO:0000256" key="8">
    <source>
        <dbReference type="PROSITE-ProRule" id="PRU01360"/>
    </source>
</evidence>